<evidence type="ECO:0000313" key="2">
    <source>
        <dbReference type="EMBL" id="EUA54423.1"/>
    </source>
</evidence>
<feature type="compositionally biased region" description="Low complexity" evidence="1">
    <location>
        <begin position="39"/>
        <end position="59"/>
    </location>
</feature>
<evidence type="ECO:0000256" key="1">
    <source>
        <dbReference type="SAM" id="MobiDB-lite"/>
    </source>
</evidence>
<name>X8CG48_MYCXE</name>
<sequence>MVEVDVRTFGCDVFEVVEAQVSGIDIEVLGFDVGVRFPSRSGSTSRSSTAESSASATTSTSFGAAVFFVARLRADVGVAALAGCGSFSWLGLSWSRRVWRRRPSRRVELSC</sequence>
<dbReference type="PATRIC" id="fig|1299334.3.peg.3287"/>
<accession>X8CG48</accession>
<protein>
    <submittedName>
        <fullName evidence="2">Uncharacterized protein</fullName>
    </submittedName>
</protein>
<gene>
    <name evidence="2" type="ORF">I553_1477</name>
</gene>
<dbReference type="AlphaFoldDB" id="X8CG48"/>
<reference evidence="2" key="1">
    <citation type="submission" date="2014-01" db="EMBL/GenBank/DDBJ databases">
        <authorList>
            <person name="Brown-Elliot B."/>
            <person name="Wallace R."/>
            <person name="Lenaerts A."/>
            <person name="Ordway D."/>
            <person name="DeGroote M.A."/>
            <person name="Parker T."/>
            <person name="Sizemore C."/>
            <person name="Tallon L.J."/>
            <person name="Sadzewicz L.K."/>
            <person name="Sengamalay N."/>
            <person name="Fraser C.M."/>
            <person name="Hine E."/>
            <person name="Shefchek K.A."/>
            <person name="Das S.P."/>
            <person name="Tettelin H."/>
        </authorList>
    </citation>
    <scope>NUCLEOTIDE SEQUENCE [LARGE SCALE GENOMIC DNA]</scope>
    <source>
        <strain evidence="2">4042</strain>
    </source>
</reference>
<dbReference type="EMBL" id="JAOB01000032">
    <property type="protein sequence ID" value="EUA54423.1"/>
    <property type="molecule type" value="Genomic_DNA"/>
</dbReference>
<comment type="caution">
    <text evidence="2">The sequence shown here is derived from an EMBL/GenBank/DDBJ whole genome shotgun (WGS) entry which is preliminary data.</text>
</comment>
<proteinExistence type="predicted"/>
<feature type="region of interest" description="Disordered" evidence="1">
    <location>
        <begin position="38"/>
        <end position="59"/>
    </location>
</feature>
<organism evidence="2">
    <name type="scientific">Mycobacterium xenopi 4042</name>
    <dbReference type="NCBI Taxonomy" id="1299334"/>
    <lineage>
        <taxon>Bacteria</taxon>
        <taxon>Bacillati</taxon>
        <taxon>Actinomycetota</taxon>
        <taxon>Actinomycetes</taxon>
        <taxon>Mycobacteriales</taxon>
        <taxon>Mycobacteriaceae</taxon>
        <taxon>Mycobacterium</taxon>
    </lineage>
</organism>